<dbReference type="PROSITE" id="PS51421">
    <property type="entry name" value="RAS"/>
    <property type="match status" value="1"/>
</dbReference>
<dbReference type="InterPro" id="IPR027417">
    <property type="entry name" value="P-loop_NTPase"/>
</dbReference>
<dbReference type="GO" id="GO:0005525">
    <property type="term" value="F:GTP binding"/>
    <property type="evidence" value="ECO:0007669"/>
    <property type="project" value="InterPro"/>
</dbReference>
<keyword evidence="3" id="KW-1185">Reference proteome</keyword>
<gene>
    <name evidence="2" type="primary">RABF1</name>
    <name evidence="2" type="ORF">TRFO_05784</name>
</gene>
<evidence type="ECO:0000313" key="2">
    <source>
        <dbReference type="EMBL" id="OHT05666.1"/>
    </source>
</evidence>
<dbReference type="SUPFAM" id="SSF52540">
    <property type="entry name" value="P-loop containing nucleoside triphosphate hydrolases"/>
    <property type="match status" value="1"/>
</dbReference>
<dbReference type="FunFam" id="3.40.50.300:FF:000808">
    <property type="entry name" value="Small GTP-binding protein, putative"/>
    <property type="match status" value="1"/>
</dbReference>
<dbReference type="EMBL" id="MLAK01000749">
    <property type="protein sequence ID" value="OHT05666.1"/>
    <property type="molecule type" value="Genomic_DNA"/>
</dbReference>
<sequence>MKVFLKKFIDNFLFLKTLSEVNLFRMEGEILTAKTVIIGLSAVGKTCIANRYFSDTFDNMTQSTMGSQFFEGYIKLSENKTFKFEVWDTAGQENYMALAPVFFTEATIAILVYDVTRPETLHGLDYYVKVLKETAPDCFIAVCGNKIDLVDRRKVEYTEGVKYSESIGSTFFIETSAKTDEGIKTLFESLSRQEGLHFKKKNGLNEQIGNEKPKESAGCC</sequence>
<dbReference type="SMART" id="SM00174">
    <property type="entry name" value="RHO"/>
    <property type="match status" value="1"/>
</dbReference>
<comment type="caution">
    <text evidence="2">The sequence shown here is derived from an EMBL/GenBank/DDBJ whole genome shotgun (WGS) entry which is preliminary data.</text>
</comment>
<dbReference type="Pfam" id="PF00071">
    <property type="entry name" value="Ras"/>
    <property type="match status" value="1"/>
</dbReference>
<protein>
    <submittedName>
        <fullName evidence="2">Ras-related protein RABF1</fullName>
    </submittedName>
</protein>
<evidence type="ECO:0000256" key="1">
    <source>
        <dbReference type="ARBA" id="ARBA00022741"/>
    </source>
</evidence>
<name>A0A1J4K3W5_9EUKA</name>
<dbReference type="GeneID" id="94827411"/>
<keyword evidence="1" id="KW-0547">Nucleotide-binding</keyword>
<evidence type="ECO:0000313" key="3">
    <source>
        <dbReference type="Proteomes" id="UP000179807"/>
    </source>
</evidence>
<organism evidence="2 3">
    <name type="scientific">Tritrichomonas foetus</name>
    <dbReference type="NCBI Taxonomy" id="1144522"/>
    <lineage>
        <taxon>Eukaryota</taxon>
        <taxon>Metamonada</taxon>
        <taxon>Parabasalia</taxon>
        <taxon>Tritrichomonadida</taxon>
        <taxon>Tritrichomonadidae</taxon>
        <taxon>Tritrichomonas</taxon>
    </lineage>
</organism>
<accession>A0A1J4K3W5</accession>
<dbReference type="PRINTS" id="PR00449">
    <property type="entry name" value="RASTRNSFRMNG"/>
</dbReference>
<proteinExistence type="predicted"/>
<dbReference type="PROSITE" id="PS51419">
    <property type="entry name" value="RAB"/>
    <property type="match status" value="1"/>
</dbReference>
<dbReference type="NCBIfam" id="TIGR00231">
    <property type="entry name" value="small_GTP"/>
    <property type="match status" value="1"/>
</dbReference>
<dbReference type="Proteomes" id="UP000179807">
    <property type="component" value="Unassembled WGS sequence"/>
</dbReference>
<dbReference type="SMART" id="SM00175">
    <property type="entry name" value="RAB"/>
    <property type="match status" value="1"/>
</dbReference>
<reference evidence="2" key="1">
    <citation type="submission" date="2016-10" db="EMBL/GenBank/DDBJ databases">
        <authorList>
            <person name="Benchimol M."/>
            <person name="Almeida L.G."/>
            <person name="Vasconcelos A.T."/>
            <person name="Perreira-Neves A."/>
            <person name="Rosa I.A."/>
            <person name="Tasca T."/>
            <person name="Bogo M.R."/>
            <person name="de Souza W."/>
        </authorList>
    </citation>
    <scope>NUCLEOTIDE SEQUENCE [LARGE SCALE GENOMIC DNA]</scope>
    <source>
        <strain evidence="2">K</strain>
    </source>
</reference>
<dbReference type="InterPro" id="IPR001806">
    <property type="entry name" value="Small_GTPase"/>
</dbReference>
<dbReference type="PANTHER" id="PTHR47978">
    <property type="match status" value="1"/>
</dbReference>
<dbReference type="GO" id="GO:0003924">
    <property type="term" value="F:GTPase activity"/>
    <property type="evidence" value="ECO:0007669"/>
    <property type="project" value="InterPro"/>
</dbReference>
<dbReference type="InterPro" id="IPR005225">
    <property type="entry name" value="Small_GTP-bd"/>
</dbReference>
<dbReference type="SMART" id="SM00173">
    <property type="entry name" value="RAS"/>
    <property type="match status" value="1"/>
</dbReference>
<dbReference type="Gene3D" id="3.40.50.300">
    <property type="entry name" value="P-loop containing nucleotide triphosphate hydrolases"/>
    <property type="match status" value="1"/>
</dbReference>
<dbReference type="VEuPathDB" id="TrichDB:TRFO_05784"/>
<dbReference type="RefSeq" id="XP_068358802.1">
    <property type="nucleotide sequence ID" value="XM_068492707.1"/>
</dbReference>
<dbReference type="AlphaFoldDB" id="A0A1J4K3W5"/>